<dbReference type="PANTHER" id="PTHR15818:SF2">
    <property type="entry name" value="G-PATCH DOMAIN AND KOW MOTIFS-CONTAINING PROTEIN"/>
    <property type="match status" value="1"/>
</dbReference>
<evidence type="ECO:0000313" key="1">
    <source>
        <dbReference type="EMBL" id="KAL1552646.1"/>
    </source>
</evidence>
<dbReference type="Pfam" id="PF25088">
    <property type="entry name" value="GPKOW_C"/>
    <property type="match status" value="1"/>
</dbReference>
<keyword evidence="2" id="KW-1185">Reference proteome</keyword>
<dbReference type="Proteomes" id="UP001567538">
    <property type="component" value="Unassembled WGS sequence"/>
</dbReference>
<sequence length="134" mass="14899">MGRDENVGKLERVDWLRNHIRVRIVSQELKGGALFFKKGVVMDVVGPGVCDICVDESRELVQGVDQDLLEAALPKRGCPVLVLRGRHEGVYGTLLERDSEKKTGLVRDADTHELLNVKLKQVAEYTGDPSDIGY</sequence>
<protein>
    <submittedName>
        <fullName evidence="1">Mitochondrial organizing structure protein 2</fullName>
    </submittedName>
</protein>
<accession>A0ABD1H878</accession>
<reference evidence="1 2" key="1">
    <citation type="submission" date="2024-06" db="EMBL/GenBank/DDBJ databases">
        <title>A chromosome level genome sequence of Diviner's sage (Salvia divinorum).</title>
        <authorList>
            <person name="Ford S.A."/>
            <person name="Ro D.-K."/>
            <person name="Ness R.W."/>
            <person name="Phillips M.A."/>
        </authorList>
    </citation>
    <scope>NUCLEOTIDE SEQUENCE [LARGE SCALE GENOMIC DNA]</scope>
    <source>
        <strain evidence="1">SAF-2024a</strain>
        <tissue evidence="1">Leaf</tissue>
    </source>
</reference>
<gene>
    <name evidence="1" type="primary">MOS2</name>
    <name evidence="1" type="ORF">AAHA92_13417</name>
</gene>
<name>A0ABD1H878_SALDI</name>
<dbReference type="InterPro" id="IPR045166">
    <property type="entry name" value="Spp2-like"/>
</dbReference>
<dbReference type="AlphaFoldDB" id="A0ABD1H878"/>
<comment type="caution">
    <text evidence="1">The sequence shown here is derived from an EMBL/GenBank/DDBJ whole genome shotgun (WGS) entry which is preliminary data.</text>
</comment>
<proteinExistence type="predicted"/>
<dbReference type="EMBL" id="JBEAFC010000006">
    <property type="protein sequence ID" value="KAL1552646.1"/>
    <property type="molecule type" value="Genomic_DNA"/>
</dbReference>
<dbReference type="Gene3D" id="2.30.30.140">
    <property type="match status" value="1"/>
</dbReference>
<dbReference type="PANTHER" id="PTHR15818">
    <property type="entry name" value="G PATCH AND KOW-CONTAINING"/>
    <property type="match status" value="1"/>
</dbReference>
<organism evidence="1 2">
    <name type="scientific">Salvia divinorum</name>
    <name type="common">Maria pastora</name>
    <name type="synonym">Diviner's sage</name>
    <dbReference type="NCBI Taxonomy" id="28513"/>
    <lineage>
        <taxon>Eukaryota</taxon>
        <taxon>Viridiplantae</taxon>
        <taxon>Streptophyta</taxon>
        <taxon>Embryophyta</taxon>
        <taxon>Tracheophyta</taxon>
        <taxon>Spermatophyta</taxon>
        <taxon>Magnoliopsida</taxon>
        <taxon>eudicotyledons</taxon>
        <taxon>Gunneridae</taxon>
        <taxon>Pentapetalae</taxon>
        <taxon>asterids</taxon>
        <taxon>lamiids</taxon>
        <taxon>Lamiales</taxon>
        <taxon>Lamiaceae</taxon>
        <taxon>Nepetoideae</taxon>
        <taxon>Mentheae</taxon>
        <taxon>Salviinae</taxon>
        <taxon>Salvia</taxon>
        <taxon>Salvia subgen. Calosphace</taxon>
    </lineage>
</organism>
<evidence type="ECO:0000313" key="2">
    <source>
        <dbReference type="Proteomes" id="UP001567538"/>
    </source>
</evidence>